<dbReference type="GO" id="GO:0002189">
    <property type="term" value="C:ribose phosphate diphosphokinase complex"/>
    <property type="evidence" value="ECO:0007669"/>
    <property type="project" value="TreeGrafter"/>
</dbReference>
<protein>
    <recommendedName>
        <fullName evidence="1">ribose-phosphate diphosphokinase</fullName>
        <ecNumber evidence="1">2.7.6.1</ecNumber>
    </recommendedName>
</protein>
<evidence type="ECO:0000259" key="9">
    <source>
        <dbReference type="Pfam" id="PF00156"/>
    </source>
</evidence>
<keyword evidence="6" id="KW-0067">ATP-binding</keyword>
<proteinExistence type="inferred from homology"/>
<keyword evidence="2" id="KW-0808">Transferase</keyword>
<keyword evidence="5 11" id="KW-0418">Kinase</keyword>
<accession>A0A3E1K8I1</accession>
<evidence type="ECO:0000259" key="10">
    <source>
        <dbReference type="Pfam" id="PF13793"/>
    </source>
</evidence>
<evidence type="ECO:0000313" key="11">
    <source>
        <dbReference type="EMBL" id="RFF30330.1"/>
    </source>
</evidence>
<dbReference type="Pfam" id="PF00156">
    <property type="entry name" value="Pribosyltran"/>
    <property type="match status" value="1"/>
</dbReference>
<organism evidence="11 12">
    <name type="scientific">Wenzhouxiangella sediminis</name>
    <dbReference type="NCBI Taxonomy" id="1792836"/>
    <lineage>
        <taxon>Bacteria</taxon>
        <taxon>Pseudomonadati</taxon>
        <taxon>Pseudomonadota</taxon>
        <taxon>Gammaproteobacteria</taxon>
        <taxon>Chromatiales</taxon>
        <taxon>Wenzhouxiangellaceae</taxon>
        <taxon>Wenzhouxiangella</taxon>
    </lineage>
</organism>
<keyword evidence="3 8" id="KW-0545">Nucleotide biosynthesis</keyword>
<dbReference type="GO" id="GO:0006015">
    <property type="term" value="P:5-phosphoribose 1-diphosphate biosynthetic process"/>
    <property type="evidence" value="ECO:0007669"/>
    <property type="project" value="TreeGrafter"/>
</dbReference>
<dbReference type="GO" id="GO:0006164">
    <property type="term" value="P:purine nucleotide biosynthetic process"/>
    <property type="evidence" value="ECO:0007669"/>
    <property type="project" value="TreeGrafter"/>
</dbReference>
<evidence type="ECO:0000256" key="5">
    <source>
        <dbReference type="ARBA" id="ARBA00022777"/>
    </source>
</evidence>
<dbReference type="NCBIfam" id="TIGR01251">
    <property type="entry name" value="ribP_PPkin"/>
    <property type="match status" value="1"/>
</dbReference>
<dbReference type="PANTHER" id="PTHR10210:SF32">
    <property type="entry name" value="RIBOSE-PHOSPHATE PYROPHOSPHOKINASE 2"/>
    <property type="match status" value="1"/>
</dbReference>
<dbReference type="CDD" id="cd06223">
    <property type="entry name" value="PRTases_typeI"/>
    <property type="match status" value="2"/>
</dbReference>
<dbReference type="GO" id="GO:0005737">
    <property type="term" value="C:cytoplasm"/>
    <property type="evidence" value="ECO:0007669"/>
    <property type="project" value="TreeGrafter"/>
</dbReference>
<dbReference type="GO" id="GO:0005524">
    <property type="term" value="F:ATP binding"/>
    <property type="evidence" value="ECO:0007669"/>
    <property type="project" value="UniProtKB-KW"/>
</dbReference>
<dbReference type="NCBIfam" id="NF005537">
    <property type="entry name" value="PRK07199.1"/>
    <property type="match status" value="1"/>
</dbReference>
<dbReference type="GO" id="GO:0016301">
    <property type="term" value="F:kinase activity"/>
    <property type="evidence" value="ECO:0007669"/>
    <property type="project" value="UniProtKB-KW"/>
</dbReference>
<feature type="domain" description="Ribose-phosphate pyrophosphokinase N-terminal" evidence="10">
    <location>
        <begin position="9"/>
        <end position="119"/>
    </location>
</feature>
<dbReference type="EC" id="2.7.6.1" evidence="1"/>
<evidence type="ECO:0000256" key="4">
    <source>
        <dbReference type="ARBA" id="ARBA00022741"/>
    </source>
</evidence>
<evidence type="ECO:0000256" key="8">
    <source>
        <dbReference type="RuleBase" id="RU004324"/>
    </source>
</evidence>
<dbReference type="InterPro" id="IPR029057">
    <property type="entry name" value="PRTase-like"/>
</dbReference>
<name>A0A3E1K8I1_9GAMM</name>
<keyword evidence="12" id="KW-1185">Reference proteome</keyword>
<dbReference type="RefSeq" id="WP_116650697.1">
    <property type="nucleotide sequence ID" value="NZ_QUZK01000036.1"/>
</dbReference>
<evidence type="ECO:0000256" key="7">
    <source>
        <dbReference type="ARBA" id="ARBA00049535"/>
    </source>
</evidence>
<sequence>MTGGKRALLLALPGSEDLADAIAGRLDLSAGRLEWRRFPDGESYVRLHEDPGGRDVLLVARLDHPDDKLATLLFAADLARELGARRIGLVCPYLPYMRQDMRFNPGEAITSRPFARWLSAEFEWLVTVDPHLHRYASLDEIYSLASNVVEAAPALADWIASEVDDPVLIGPDGESEQWVSAVAALRGLPWRVFTKKRHGDRDVSLQLPDLDGLGGHTPVLVDDIISSGTTMAEAARYLTGAGFRSPLAVGVHGLFGEHARETLKSAGLARIVCTNTVDVPEAAIDLTPLLAEAVNGFLTSDL</sequence>
<dbReference type="Pfam" id="PF13793">
    <property type="entry name" value="Pribosyltran_N"/>
    <property type="match status" value="1"/>
</dbReference>
<gene>
    <name evidence="11" type="ORF">DZC52_08430</name>
</gene>
<dbReference type="SMART" id="SM01400">
    <property type="entry name" value="Pribosyltran_N"/>
    <property type="match status" value="1"/>
</dbReference>
<comment type="similarity">
    <text evidence="8">Belongs to the ribose-phosphate pyrophosphokinase family.</text>
</comment>
<evidence type="ECO:0000256" key="2">
    <source>
        <dbReference type="ARBA" id="ARBA00022679"/>
    </source>
</evidence>
<feature type="domain" description="Phosphoribosyltransferase" evidence="9">
    <location>
        <begin position="154"/>
        <end position="285"/>
    </location>
</feature>
<evidence type="ECO:0000256" key="6">
    <source>
        <dbReference type="ARBA" id="ARBA00022840"/>
    </source>
</evidence>
<evidence type="ECO:0000256" key="1">
    <source>
        <dbReference type="ARBA" id="ARBA00013247"/>
    </source>
</evidence>
<keyword evidence="4" id="KW-0547">Nucleotide-binding</keyword>
<dbReference type="InterPro" id="IPR000836">
    <property type="entry name" value="PRTase_dom"/>
</dbReference>
<dbReference type="Proteomes" id="UP000260351">
    <property type="component" value="Unassembled WGS sequence"/>
</dbReference>
<dbReference type="SUPFAM" id="SSF53271">
    <property type="entry name" value="PRTase-like"/>
    <property type="match status" value="2"/>
</dbReference>
<dbReference type="InterPro" id="IPR005946">
    <property type="entry name" value="Rib-P_diPkinase"/>
</dbReference>
<evidence type="ECO:0000313" key="12">
    <source>
        <dbReference type="Proteomes" id="UP000260351"/>
    </source>
</evidence>
<dbReference type="GO" id="GO:0000287">
    <property type="term" value="F:magnesium ion binding"/>
    <property type="evidence" value="ECO:0007669"/>
    <property type="project" value="InterPro"/>
</dbReference>
<comment type="caution">
    <text evidence="11">The sequence shown here is derived from an EMBL/GenBank/DDBJ whole genome shotgun (WGS) entry which is preliminary data.</text>
</comment>
<dbReference type="PANTHER" id="PTHR10210">
    <property type="entry name" value="RIBOSE-PHOSPHATE DIPHOSPHOKINASE FAMILY MEMBER"/>
    <property type="match status" value="1"/>
</dbReference>
<dbReference type="EMBL" id="QUZK01000036">
    <property type="protein sequence ID" value="RFF30330.1"/>
    <property type="molecule type" value="Genomic_DNA"/>
</dbReference>
<dbReference type="AlphaFoldDB" id="A0A3E1K8I1"/>
<dbReference type="OrthoDB" id="324294at2"/>
<evidence type="ECO:0000256" key="3">
    <source>
        <dbReference type="ARBA" id="ARBA00022727"/>
    </source>
</evidence>
<reference evidence="11 12" key="1">
    <citation type="submission" date="2018-08" db="EMBL/GenBank/DDBJ databases">
        <title>Wenzhouxiangella salilacus sp. nov., a novel bacterium isolated from a saline lake in Xinjiang Province, China.</title>
        <authorList>
            <person name="Han S."/>
        </authorList>
    </citation>
    <scope>NUCLEOTIDE SEQUENCE [LARGE SCALE GENOMIC DNA]</scope>
    <source>
        <strain evidence="11 12">XDB06</strain>
    </source>
</reference>
<dbReference type="InterPro" id="IPR029099">
    <property type="entry name" value="Pribosyltran_N"/>
</dbReference>
<dbReference type="Gene3D" id="3.40.50.2020">
    <property type="match status" value="2"/>
</dbReference>
<comment type="catalytic activity">
    <reaction evidence="7">
        <text>D-ribose 5-phosphate + ATP = 5-phospho-alpha-D-ribose 1-diphosphate + AMP + H(+)</text>
        <dbReference type="Rhea" id="RHEA:15609"/>
        <dbReference type="ChEBI" id="CHEBI:15378"/>
        <dbReference type="ChEBI" id="CHEBI:30616"/>
        <dbReference type="ChEBI" id="CHEBI:58017"/>
        <dbReference type="ChEBI" id="CHEBI:78346"/>
        <dbReference type="ChEBI" id="CHEBI:456215"/>
        <dbReference type="EC" id="2.7.6.1"/>
    </reaction>
</comment>
<dbReference type="GO" id="GO:0004749">
    <property type="term" value="F:ribose phosphate diphosphokinase activity"/>
    <property type="evidence" value="ECO:0007669"/>
    <property type="project" value="UniProtKB-EC"/>
</dbReference>